<name>A0A383TI07_9LACT</name>
<comment type="catalytic activity">
    <reaction evidence="8">
        <text>a 2'-deoxyadenosine in DNA + S-adenosyl-L-methionine = an N(6)-methyl-2'-deoxyadenosine in DNA + S-adenosyl-L-homocysteine + H(+)</text>
        <dbReference type="Rhea" id="RHEA:15197"/>
        <dbReference type="Rhea" id="RHEA-COMP:12418"/>
        <dbReference type="Rhea" id="RHEA-COMP:12419"/>
        <dbReference type="ChEBI" id="CHEBI:15378"/>
        <dbReference type="ChEBI" id="CHEBI:57856"/>
        <dbReference type="ChEBI" id="CHEBI:59789"/>
        <dbReference type="ChEBI" id="CHEBI:90615"/>
        <dbReference type="ChEBI" id="CHEBI:90616"/>
        <dbReference type="EC" id="2.1.1.72"/>
    </reaction>
</comment>
<dbReference type="PANTHER" id="PTHR42933">
    <property type="entry name" value="SLR6095 PROTEIN"/>
    <property type="match status" value="1"/>
</dbReference>
<evidence type="ECO:0000256" key="4">
    <source>
        <dbReference type="ARBA" id="ARBA00022679"/>
    </source>
</evidence>
<dbReference type="SUPFAM" id="SSF116734">
    <property type="entry name" value="DNA methylase specificity domain"/>
    <property type="match status" value="1"/>
</dbReference>
<evidence type="ECO:0000259" key="11">
    <source>
        <dbReference type="Pfam" id="PF02384"/>
    </source>
</evidence>
<dbReference type="AlphaFoldDB" id="A0A383TI07"/>
<dbReference type="PRINTS" id="PR00507">
    <property type="entry name" value="N12N6MTFRASE"/>
</dbReference>
<dbReference type="GO" id="GO:0003677">
    <property type="term" value="F:DNA binding"/>
    <property type="evidence" value="ECO:0007669"/>
    <property type="project" value="UniProtKB-KW"/>
</dbReference>
<dbReference type="GO" id="GO:0009307">
    <property type="term" value="P:DNA restriction-modification system"/>
    <property type="evidence" value="ECO:0007669"/>
    <property type="project" value="UniProtKB-KW"/>
</dbReference>
<dbReference type="CDD" id="cd02440">
    <property type="entry name" value="AdoMet_MTases"/>
    <property type="match status" value="1"/>
</dbReference>
<feature type="domain" description="DNA methylase adenine-specific" evidence="11">
    <location>
        <begin position="127"/>
        <end position="398"/>
    </location>
</feature>
<evidence type="ECO:0000256" key="9">
    <source>
        <dbReference type="SAM" id="Coils"/>
    </source>
</evidence>
<keyword evidence="5" id="KW-0949">S-adenosyl-L-methionine</keyword>
<keyword evidence="9" id="KW-0175">Coiled coil</keyword>
<organism evidence="12 13">
    <name type="scientific">Trichococcus shcherbakoviae</name>
    <dbReference type="NCBI Taxonomy" id="2094020"/>
    <lineage>
        <taxon>Bacteria</taxon>
        <taxon>Bacillati</taxon>
        <taxon>Bacillota</taxon>
        <taxon>Bacilli</taxon>
        <taxon>Lactobacillales</taxon>
        <taxon>Carnobacteriaceae</taxon>
        <taxon>Trichococcus</taxon>
    </lineage>
</organism>
<dbReference type="Gene3D" id="3.90.220.20">
    <property type="entry name" value="DNA methylase specificity domains"/>
    <property type="match status" value="1"/>
</dbReference>
<dbReference type="EMBL" id="UNRR01000041">
    <property type="protein sequence ID" value="SYZ79923.1"/>
    <property type="molecule type" value="Genomic_DNA"/>
</dbReference>
<dbReference type="InterPro" id="IPR051537">
    <property type="entry name" value="DNA_Adenine_Mtase"/>
</dbReference>
<feature type="coiled-coil region" evidence="9">
    <location>
        <begin position="567"/>
        <end position="601"/>
    </location>
</feature>
<evidence type="ECO:0000256" key="3">
    <source>
        <dbReference type="ARBA" id="ARBA00022603"/>
    </source>
</evidence>
<dbReference type="Pfam" id="PF01420">
    <property type="entry name" value="Methylase_S"/>
    <property type="match status" value="1"/>
</dbReference>
<sequence>MSILNKINTKEMLYRLFSELRGKMKLGDLANTVVACIFISHDNRRVLSELLQRQLPIEELKDFFFKKQEESGIRLRALDFSGGLASLNNEIAFEVCKFLLEIDPQNDPNLIMDLLELDGSLPDFSVTPKAVNQLMIALADIGEEASILDPTFGVGSTYQDILKKNPGQRIVGQEINPIIYDFALVYLYCLDATNTEVFQGDSLSDPHFINEKFDRVITNAPFGLRADNRTWELLQKDSYNRFRYGLPSKTSLDWAFIMNGLAGLNDNGKAVFAVSNSALFMGSQVTKIRENFLAADLIEAVIALPAGLFAPNTQIPTAILVINKNKERLVNKVRMINATSIPVTKSRAGVTLPEDSIKKIIEAYEGNDDVEGFVKSVKAEDIRKQASILLPEQYVKDTTYRIEGGTVIEIDVEKWRATETVKLTDVADIYRGFNAISSDEAADGKYAFIKISDLNNQEVDFSKLAKGNVKENTKVDNYQIQKGDILLSARGTTDKFARITEDRPHTLVTQNLVGIRPKKNKVDSRWLLEYLTSPLGLAELASVRVGTTIAQLPMKGLATVKVPNLSLEEQKEMMDAYQEKRSVLDEQLSEIMKKIKNSKEQLYQEMGIADLYTQHKDKK</sequence>
<evidence type="ECO:0000256" key="6">
    <source>
        <dbReference type="ARBA" id="ARBA00022747"/>
    </source>
</evidence>
<evidence type="ECO:0000259" key="10">
    <source>
        <dbReference type="Pfam" id="PF01420"/>
    </source>
</evidence>
<evidence type="ECO:0000256" key="2">
    <source>
        <dbReference type="ARBA" id="ARBA00011900"/>
    </source>
</evidence>
<dbReference type="GO" id="GO:0008170">
    <property type="term" value="F:N-methyltransferase activity"/>
    <property type="evidence" value="ECO:0007669"/>
    <property type="project" value="InterPro"/>
</dbReference>
<dbReference type="InterPro" id="IPR000055">
    <property type="entry name" value="Restrct_endonuc_typeI_TRD"/>
</dbReference>
<evidence type="ECO:0000256" key="1">
    <source>
        <dbReference type="ARBA" id="ARBA00010923"/>
    </source>
</evidence>
<dbReference type="EC" id="2.1.1.72" evidence="2"/>
<dbReference type="GO" id="GO:0032259">
    <property type="term" value="P:methylation"/>
    <property type="evidence" value="ECO:0007669"/>
    <property type="project" value="UniProtKB-KW"/>
</dbReference>
<proteinExistence type="inferred from homology"/>
<dbReference type="Pfam" id="PF02384">
    <property type="entry name" value="N6_Mtase"/>
    <property type="match status" value="1"/>
</dbReference>
<evidence type="ECO:0000256" key="8">
    <source>
        <dbReference type="ARBA" id="ARBA00047942"/>
    </source>
</evidence>
<keyword evidence="4 12" id="KW-0808">Transferase</keyword>
<evidence type="ECO:0000256" key="5">
    <source>
        <dbReference type="ARBA" id="ARBA00022691"/>
    </source>
</evidence>
<dbReference type="PANTHER" id="PTHR42933:SF3">
    <property type="entry name" value="TYPE I RESTRICTION ENZYME MJAVIII METHYLASE SUBUNIT"/>
    <property type="match status" value="1"/>
</dbReference>
<comment type="similarity">
    <text evidence="1">Belongs to the type-I restriction system S methylase family.</text>
</comment>
<feature type="domain" description="Type I restriction modification DNA specificity" evidence="10">
    <location>
        <begin position="419"/>
        <end position="576"/>
    </location>
</feature>
<evidence type="ECO:0000313" key="12">
    <source>
        <dbReference type="EMBL" id="SYZ79923.1"/>
    </source>
</evidence>
<keyword evidence="6" id="KW-0680">Restriction system</keyword>
<gene>
    <name evidence="12" type="ORF">TART1_2799</name>
</gene>
<keyword evidence="3 12" id="KW-0489">Methyltransferase</keyword>
<dbReference type="InterPro" id="IPR029063">
    <property type="entry name" value="SAM-dependent_MTases_sf"/>
</dbReference>
<dbReference type="InterPro" id="IPR044946">
    <property type="entry name" value="Restrct_endonuc_typeI_TRD_sf"/>
</dbReference>
<dbReference type="Proteomes" id="UP000262072">
    <property type="component" value="Unassembled WGS sequence"/>
</dbReference>
<dbReference type="Gene3D" id="3.40.50.150">
    <property type="entry name" value="Vaccinia Virus protein VP39"/>
    <property type="match status" value="1"/>
</dbReference>
<evidence type="ECO:0000313" key="13">
    <source>
        <dbReference type="Proteomes" id="UP000262072"/>
    </source>
</evidence>
<accession>A0A383TI07</accession>
<dbReference type="GO" id="GO:0009007">
    <property type="term" value="F:site-specific DNA-methyltransferase (adenine-specific) activity"/>
    <property type="evidence" value="ECO:0007669"/>
    <property type="project" value="UniProtKB-EC"/>
</dbReference>
<evidence type="ECO:0000256" key="7">
    <source>
        <dbReference type="ARBA" id="ARBA00023125"/>
    </source>
</evidence>
<dbReference type="InterPro" id="IPR003356">
    <property type="entry name" value="DNA_methylase_A-5"/>
</dbReference>
<dbReference type="SUPFAM" id="SSF53335">
    <property type="entry name" value="S-adenosyl-L-methionine-dependent methyltransferases"/>
    <property type="match status" value="1"/>
</dbReference>
<reference evidence="13" key="1">
    <citation type="submission" date="2018-05" db="EMBL/GenBank/DDBJ databases">
        <authorList>
            <person name="Strepis N."/>
        </authorList>
    </citation>
    <scope>NUCLEOTIDE SEQUENCE [LARGE SCALE GENOMIC DNA]</scope>
</reference>
<keyword evidence="7" id="KW-0238">DNA-binding</keyword>
<protein>
    <recommendedName>
        <fullName evidence="2">site-specific DNA-methyltransferase (adenine-specific)</fullName>
        <ecNumber evidence="2">2.1.1.72</ecNumber>
    </recommendedName>
</protein>